<evidence type="ECO:0000256" key="9">
    <source>
        <dbReference type="ARBA" id="ARBA00031449"/>
    </source>
</evidence>
<dbReference type="PANTHER" id="PTHR12589:SF7">
    <property type="entry name" value="6-PYRUVOYL TETRAHYDROBIOPTERIN SYNTHASE"/>
    <property type="match status" value="1"/>
</dbReference>
<organism evidence="11 12">
    <name type="scientific">Chitiniphilus purpureus</name>
    <dbReference type="NCBI Taxonomy" id="2981137"/>
    <lineage>
        <taxon>Bacteria</taxon>
        <taxon>Pseudomonadati</taxon>
        <taxon>Pseudomonadota</taxon>
        <taxon>Betaproteobacteria</taxon>
        <taxon>Neisseriales</taxon>
        <taxon>Chitinibacteraceae</taxon>
        <taxon>Chitiniphilus</taxon>
    </lineage>
</organism>
<keyword evidence="8" id="KW-0456">Lyase</keyword>
<evidence type="ECO:0000256" key="6">
    <source>
        <dbReference type="ARBA" id="ARBA00022723"/>
    </source>
</evidence>
<keyword evidence="6" id="KW-0479">Metal-binding</keyword>
<sequence>MLIRKLYKFESAHIVRNCSSDRCSRSIHGHSYKVEVLLEAHALDHGQMVYDFGLMKGTIKDAIDAFDHAICYWDRDDAEYIRLCQQFSARWIALPVSPSAEQFARLFFVVIDALLRQTDMCNGESPDVRLHSVIAHETDTGYAQAFREDAYNARMGEIQLADIVFSEQVRAEWRDPRMMARLLAGERFANPAATLQIRP</sequence>
<evidence type="ECO:0000313" key="11">
    <source>
        <dbReference type="EMBL" id="UXY15156.1"/>
    </source>
</evidence>
<comment type="catalytic activity">
    <reaction evidence="10">
        <text>7,8-dihydroneopterin 3'-triphosphate + H2O = 6-carboxy-5,6,7,8-tetrahydropterin + triphosphate + acetaldehyde + 2 H(+)</text>
        <dbReference type="Rhea" id="RHEA:27966"/>
        <dbReference type="ChEBI" id="CHEBI:15343"/>
        <dbReference type="ChEBI" id="CHEBI:15377"/>
        <dbReference type="ChEBI" id="CHEBI:15378"/>
        <dbReference type="ChEBI" id="CHEBI:18036"/>
        <dbReference type="ChEBI" id="CHEBI:58462"/>
        <dbReference type="ChEBI" id="CHEBI:61032"/>
        <dbReference type="EC" id="4.1.2.50"/>
    </reaction>
</comment>
<evidence type="ECO:0000256" key="7">
    <source>
        <dbReference type="ARBA" id="ARBA00022833"/>
    </source>
</evidence>
<dbReference type="Proteomes" id="UP001061302">
    <property type="component" value="Chromosome"/>
</dbReference>
<evidence type="ECO:0000256" key="5">
    <source>
        <dbReference type="ARBA" id="ARBA00018141"/>
    </source>
</evidence>
<comment type="pathway">
    <text evidence="2">Purine metabolism; 7-cyano-7-deazaguanine biosynthesis.</text>
</comment>
<dbReference type="RefSeq" id="WP_263124547.1">
    <property type="nucleotide sequence ID" value="NZ_CP106753.1"/>
</dbReference>
<keyword evidence="12" id="KW-1185">Reference proteome</keyword>
<evidence type="ECO:0000313" key="12">
    <source>
        <dbReference type="Proteomes" id="UP001061302"/>
    </source>
</evidence>
<evidence type="ECO:0000256" key="1">
    <source>
        <dbReference type="ARBA" id="ARBA00001947"/>
    </source>
</evidence>
<dbReference type="Gene3D" id="3.30.479.10">
    <property type="entry name" value="6-pyruvoyl tetrahydropterin synthase/QueD"/>
    <property type="match status" value="1"/>
</dbReference>
<dbReference type="SUPFAM" id="SSF55620">
    <property type="entry name" value="Tetrahydrobiopterin biosynthesis enzymes-like"/>
    <property type="match status" value="1"/>
</dbReference>
<dbReference type="EC" id="4.1.2.50" evidence="4"/>
<evidence type="ECO:0000256" key="2">
    <source>
        <dbReference type="ARBA" id="ARBA00005061"/>
    </source>
</evidence>
<evidence type="ECO:0000256" key="3">
    <source>
        <dbReference type="ARBA" id="ARBA00008900"/>
    </source>
</evidence>
<proteinExistence type="inferred from homology"/>
<evidence type="ECO:0000256" key="10">
    <source>
        <dbReference type="ARBA" id="ARBA00048807"/>
    </source>
</evidence>
<evidence type="ECO:0000256" key="8">
    <source>
        <dbReference type="ARBA" id="ARBA00023239"/>
    </source>
</evidence>
<evidence type="ECO:0000256" key="4">
    <source>
        <dbReference type="ARBA" id="ARBA00012982"/>
    </source>
</evidence>
<dbReference type="InterPro" id="IPR007115">
    <property type="entry name" value="6-PTP_synth/QueD"/>
</dbReference>
<accession>A0ABY6DPZ7</accession>
<dbReference type="InterPro" id="IPR038418">
    <property type="entry name" value="6-PTP_synth/QueD_sf"/>
</dbReference>
<comment type="cofactor">
    <cofactor evidence="1">
        <name>Zn(2+)</name>
        <dbReference type="ChEBI" id="CHEBI:29105"/>
    </cofactor>
</comment>
<keyword evidence="7" id="KW-0862">Zinc</keyword>
<protein>
    <recommendedName>
        <fullName evidence="5">6-carboxy-5,6,7,8-tetrahydropterin synthase</fullName>
        <ecNumber evidence="4">4.1.2.50</ecNumber>
    </recommendedName>
    <alternativeName>
        <fullName evidence="9">Queuosine biosynthesis protein QueD</fullName>
    </alternativeName>
</protein>
<dbReference type="PANTHER" id="PTHR12589">
    <property type="entry name" value="PYRUVOYL TETRAHYDROBIOPTERIN SYNTHASE"/>
    <property type="match status" value="1"/>
</dbReference>
<dbReference type="EMBL" id="CP106753">
    <property type="protein sequence ID" value="UXY15156.1"/>
    <property type="molecule type" value="Genomic_DNA"/>
</dbReference>
<dbReference type="Pfam" id="PF01242">
    <property type="entry name" value="PTPS"/>
    <property type="match status" value="1"/>
</dbReference>
<gene>
    <name evidence="11" type="ORF">N8I74_17870</name>
</gene>
<reference evidence="11" key="1">
    <citation type="submission" date="2022-10" db="EMBL/GenBank/DDBJ databases">
        <title>Chitiniphilus purpureus sp. nov., a novel chitin-degrading bacterium isolated from crawfish pond sediment.</title>
        <authorList>
            <person name="Li K."/>
        </authorList>
    </citation>
    <scope>NUCLEOTIDE SEQUENCE</scope>
    <source>
        <strain evidence="11">CD1</strain>
    </source>
</reference>
<name>A0ABY6DPZ7_9NEIS</name>
<comment type="similarity">
    <text evidence="3">Belongs to the PTPS family. QueD subfamily.</text>
</comment>